<protein>
    <submittedName>
        <fullName evidence="9">Uu.00g031780.m01.CDS01</fullName>
    </submittedName>
</protein>
<evidence type="ECO:0000313" key="9">
    <source>
        <dbReference type="EMBL" id="CAJ2500325.1"/>
    </source>
</evidence>
<evidence type="ECO:0000256" key="5">
    <source>
        <dbReference type="ARBA" id="ARBA00038359"/>
    </source>
</evidence>
<feature type="region of interest" description="Disordered" evidence="6">
    <location>
        <begin position="309"/>
        <end position="338"/>
    </location>
</feature>
<dbReference type="GO" id="GO:0016020">
    <property type="term" value="C:membrane"/>
    <property type="evidence" value="ECO:0007669"/>
    <property type="project" value="UniProtKB-SubCell"/>
</dbReference>
<name>A0AAI8YD30_9PEZI</name>
<evidence type="ECO:0000259" key="8">
    <source>
        <dbReference type="Pfam" id="PF20684"/>
    </source>
</evidence>
<evidence type="ECO:0000256" key="7">
    <source>
        <dbReference type="SAM" id="Phobius"/>
    </source>
</evidence>
<evidence type="ECO:0000256" key="3">
    <source>
        <dbReference type="ARBA" id="ARBA00022989"/>
    </source>
</evidence>
<feature type="compositionally biased region" description="Polar residues" evidence="6">
    <location>
        <begin position="327"/>
        <end position="338"/>
    </location>
</feature>
<proteinExistence type="inferred from homology"/>
<dbReference type="InterPro" id="IPR049326">
    <property type="entry name" value="Rhodopsin_dom_fungi"/>
</dbReference>
<dbReference type="InterPro" id="IPR052337">
    <property type="entry name" value="SAT4-like"/>
</dbReference>
<reference evidence="9" key="1">
    <citation type="submission" date="2023-10" db="EMBL/GenBank/DDBJ databases">
        <authorList>
            <person name="Hackl T."/>
        </authorList>
    </citation>
    <scope>NUCLEOTIDE SEQUENCE</scope>
</reference>
<accession>A0AAI8YD30</accession>
<evidence type="ECO:0000256" key="2">
    <source>
        <dbReference type="ARBA" id="ARBA00022692"/>
    </source>
</evidence>
<comment type="subcellular location">
    <subcellularLocation>
        <location evidence="1">Membrane</location>
        <topology evidence="1">Multi-pass membrane protein</topology>
    </subcellularLocation>
</comment>
<keyword evidence="10" id="KW-1185">Reference proteome</keyword>
<comment type="caution">
    <text evidence="9">The sequence shown here is derived from an EMBL/GenBank/DDBJ whole genome shotgun (WGS) entry which is preliminary data.</text>
</comment>
<dbReference type="PANTHER" id="PTHR33048:SF2">
    <property type="entry name" value="SRPK"/>
    <property type="match status" value="1"/>
</dbReference>
<feature type="transmembrane region" description="Helical" evidence="7">
    <location>
        <begin position="7"/>
        <end position="26"/>
    </location>
</feature>
<evidence type="ECO:0000313" key="10">
    <source>
        <dbReference type="Proteomes" id="UP001295740"/>
    </source>
</evidence>
<evidence type="ECO:0000256" key="6">
    <source>
        <dbReference type="SAM" id="MobiDB-lite"/>
    </source>
</evidence>
<feature type="region of interest" description="Disordered" evidence="6">
    <location>
        <begin position="378"/>
        <end position="400"/>
    </location>
</feature>
<feature type="compositionally biased region" description="Polar residues" evidence="6">
    <location>
        <begin position="380"/>
        <end position="391"/>
    </location>
</feature>
<dbReference type="Pfam" id="PF20684">
    <property type="entry name" value="Fung_rhodopsin"/>
    <property type="match status" value="1"/>
</dbReference>
<dbReference type="PANTHER" id="PTHR33048">
    <property type="entry name" value="PTH11-LIKE INTEGRAL MEMBRANE PROTEIN (AFU_ORTHOLOGUE AFUA_5G11245)"/>
    <property type="match status" value="1"/>
</dbReference>
<dbReference type="AlphaFoldDB" id="A0AAI8YD30"/>
<feature type="transmembrane region" description="Helical" evidence="7">
    <location>
        <begin position="231"/>
        <end position="253"/>
    </location>
</feature>
<keyword evidence="2 7" id="KW-0812">Transmembrane</keyword>
<evidence type="ECO:0000256" key="4">
    <source>
        <dbReference type="ARBA" id="ARBA00023136"/>
    </source>
</evidence>
<keyword evidence="4 7" id="KW-0472">Membrane</keyword>
<keyword evidence="3 7" id="KW-1133">Transmembrane helix</keyword>
<dbReference type="EMBL" id="CAUWAG010000003">
    <property type="protein sequence ID" value="CAJ2500325.1"/>
    <property type="molecule type" value="Genomic_DNA"/>
</dbReference>
<feature type="transmembrane region" description="Helical" evidence="7">
    <location>
        <begin position="38"/>
        <end position="59"/>
    </location>
</feature>
<organism evidence="9 10">
    <name type="scientific">Anthostomella pinea</name>
    <dbReference type="NCBI Taxonomy" id="933095"/>
    <lineage>
        <taxon>Eukaryota</taxon>
        <taxon>Fungi</taxon>
        <taxon>Dikarya</taxon>
        <taxon>Ascomycota</taxon>
        <taxon>Pezizomycotina</taxon>
        <taxon>Sordariomycetes</taxon>
        <taxon>Xylariomycetidae</taxon>
        <taxon>Xylariales</taxon>
        <taxon>Xylariaceae</taxon>
        <taxon>Anthostomella</taxon>
    </lineage>
</organism>
<evidence type="ECO:0000256" key="1">
    <source>
        <dbReference type="ARBA" id="ARBA00004141"/>
    </source>
</evidence>
<dbReference type="Proteomes" id="UP001295740">
    <property type="component" value="Unassembled WGS sequence"/>
</dbReference>
<gene>
    <name evidence="9" type="ORF">KHLLAP_LOCUS793</name>
</gene>
<feature type="transmembrane region" description="Helical" evidence="7">
    <location>
        <begin position="132"/>
        <end position="156"/>
    </location>
</feature>
<feature type="domain" description="Rhodopsin" evidence="8">
    <location>
        <begin position="19"/>
        <end position="199"/>
    </location>
</feature>
<comment type="similarity">
    <text evidence="5">Belongs to the SAT4 family.</text>
</comment>
<sequence length="400" mass="43972">MAKEESFTLLSLGLSIIALRTWWRWSNVGFKAFDWDDYLMPVSGILFTIVTSLAYLVGAKYHGLTNSYMTEEQRAALDLDSVEAYNRVSGSKLQIIGWELYAMDLWVLKLCLTVFYSRLTLRLNDLKLRLRIGYVIIGVSWTTATLCLIAGCHPTSHYWQIYPNPGALCQPTNSPLNVWAVLIPNIITDLYLLSIPLPVRCSNCPPSRNSEANEIALQLLWKVNIGLRTKASLMLLFSGAVFIIAAGTVRAIVILSAGPNGAVMGSEWACREIFVAIVVTNLPIIQPLMRKVAGKMGLSGIFSRSSPTRSYQIGSGNGPTGYKLGSRPNNSKATKSNNMNTTHATAWGSDEHILYDERHQPGSKDIKVAKEITVVVDDAASTSKAPSSTGETKSDWGYEA</sequence>